<dbReference type="EMBL" id="QGKX02001521">
    <property type="protein sequence ID" value="KAF3506339.1"/>
    <property type="molecule type" value="Genomic_DNA"/>
</dbReference>
<name>A0A8S9NS49_BRACR</name>
<comment type="caution">
    <text evidence="1">The sequence shown here is derived from an EMBL/GenBank/DDBJ whole genome shotgun (WGS) entry which is preliminary data.</text>
</comment>
<accession>A0A8S9NS49</accession>
<evidence type="ECO:0000313" key="2">
    <source>
        <dbReference type="Proteomes" id="UP000712600"/>
    </source>
</evidence>
<evidence type="ECO:0000313" key="1">
    <source>
        <dbReference type="EMBL" id="KAF3506339.1"/>
    </source>
</evidence>
<organism evidence="1 2">
    <name type="scientific">Brassica cretica</name>
    <name type="common">Mustard</name>
    <dbReference type="NCBI Taxonomy" id="69181"/>
    <lineage>
        <taxon>Eukaryota</taxon>
        <taxon>Viridiplantae</taxon>
        <taxon>Streptophyta</taxon>
        <taxon>Embryophyta</taxon>
        <taxon>Tracheophyta</taxon>
        <taxon>Spermatophyta</taxon>
        <taxon>Magnoliopsida</taxon>
        <taxon>eudicotyledons</taxon>
        <taxon>Gunneridae</taxon>
        <taxon>Pentapetalae</taxon>
        <taxon>rosids</taxon>
        <taxon>malvids</taxon>
        <taxon>Brassicales</taxon>
        <taxon>Brassicaceae</taxon>
        <taxon>Brassiceae</taxon>
        <taxon>Brassica</taxon>
    </lineage>
</organism>
<sequence>MTNDLLHGQLVVLMAIRACPQRSMKMRIMNFLLENSLILVNILNKYLALVTPHNNNNNNPRLAIATKLGRGFDNLLLDSLYKDDIASRQIQLTNAGYGFGATATTGEPASSNPNPLRMQQDIFCKYPRPLYCSLSNPNPS</sequence>
<proteinExistence type="predicted"/>
<dbReference type="AlphaFoldDB" id="A0A8S9NS49"/>
<dbReference type="Proteomes" id="UP000712600">
    <property type="component" value="Unassembled WGS sequence"/>
</dbReference>
<reference evidence="1" key="1">
    <citation type="submission" date="2019-12" db="EMBL/GenBank/DDBJ databases">
        <title>Genome sequencing and annotation of Brassica cretica.</title>
        <authorList>
            <person name="Studholme D.J."/>
            <person name="Sarris P."/>
        </authorList>
    </citation>
    <scope>NUCLEOTIDE SEQUENCE</scope>
    <source>
        <strain evidence="1">PFS-109/04</strain>
        <tissue evidence="1">Leaf</tissue>
    </source>
</reference>
<gene>
    <name evidence="1" type="ORF">F2Q69_00001089</name>
</gene>
<protein>
    <submittedName>
        <fullName evidence="1">Uncharacterized protein</fullName>
    </submittedName>
</protein>